<evidence type="ECO:0000313" key="5">
    <source>
        <dbReference type="Proteomes" id="UP000294562"/>
    </source>
</evidence>
<reference evidence="4 5" key="1">
    <citation type="submission" date="2019-03" db="EMBL/GenBank/DDBJ databases">
        <title>Rhodobacteraceae bacterium SM1902, a new member of the family Rhodobacteraceae isolated from Yantai.</title>
        <authorList>
            <person name="Sun Y."/>
        </authorList>
    </citation>
    <scope>NUCLEOTIDE SEQUENCE [LARGE SCALE GENOMIC DNA]</scope>
    <source>
        <strain evidence="4 5">SM1902</strain>
    </source>
</reference>
<feature type="binding site" evidence="3">
    <location>
        <begin position="36"/>
        <end position="39"/>
    </location>
    <ligand>
        <name>substrate</name>
    </ligand>
</feature>
<dbReference type="InterPro" id="IPR020672">
    <property type="entry name" value="Ribose5P_isomerase_typA_subgr"/>
</dbReference>
<dbReference type="GO" id="GO:0009052">
    <property type="term" value="P:pentose-phosphate shunt, non-oxidative branch"/>
    <property type="evidence" value="ECO:0007669"/>
    <property type="project" value="UniProtKB-UniRule"/>
</dbReference>
<feature type="binding site" evidence="3">
    <location>
        <position position="132"/>
    </location>
    <ligand>
        <name>substrate</name>
    </ligand>
</feature>
<comment type="similarity">
    <text evidence="3">Belongs to the ribose 5-phosphate isomerase family.</text>
</comment>
<dbReference type="FunFam" id="3.40.50.1360:FF:000001">
    <property type="entry name" value="Ribose-5-phosphate isomerase A"/>
    <property type="match status" value="1"/>
</dbReference>
<dbReference type="GO" id="GO:0004751">
    <property type="term" value="F:ribose-5-phosphate isomerase activity"/>
    <property type="evidence" value="ECO:0007669"/>
    <property type="project" value="UniProtKB-UniRule"/>
</dbReference>
<dbReference type="GO" id="GO:0005829">
    <property type="term" value="C:cytosol"/>
    <property type="evidence" value="ECO:0007669"/>
    <property type="project" value="TreeGrafter"/>
</dbReference>
<name>A0A4V3BAN4_9RHOB</name>
<gene>
    <name evidence="3 4" type="primary">rpiA</name>
    <name evidence="4" type="ORF">E2L05_19545</name>
</gene>
<dbReference type="AlphaFoldDB" id="A0A4V3BAN4"/>
<keyword evidence="5" id="KW-1185">Reference proteome</keyword>
<dbReference type="SUPFAM" id="SSF100950">
    <property type="entry name" value="NagB/RpiA/CoA transferase-like"/>
    <property type="match status" value="1"/>
</dbReference>
<proteinExistence type="inferred from homology"/>
<keyword evidence="2 3" id="KW-0413">Isomerase</keyword>
<dbReference type="GO" id="GO:0006014">
    <property type="term" value="P:D-ribose metabolic process"/>
    <property type="evidence" value="ECO:0007669"/>
    <property type="project" value="TreeGrafter"/>
</dbReference>
<organism evidence="4 5">
    <name type="scientific">Meridianimarinicoccus aquatilis</name>
    <dbReference type="NCBI Taxonomy" id="2552766"/>
    <lineage>
        <taxon>Bacteria</taxon>
        <taxon>Pseudomonadati</taxon>
        <taxon>Pseudomonadota</taxon>
        <taxon>Alphaproteobacteria</taxon>
        <taxon>Rhodobacterales</taxon>
        <taxon>Paracoccaceae</taxon>
        <taxon>Meridianimarinicoccus</taxon>
    </lineage>
</organism>
<comment type="pathway">
    <text evidence="3">Carbohydrate degradation; pentose phosphate pathway; D-ribose 5-phosphate from D-ribulose 5-phosphate (non-oxidative stage): step 1/1.</text>
</comment>
<dbReference type="PANTHER" id="PTHR11934">
    <property type="entry name" value="RIBOSE-5-PHOSPHATE ISOMERASE"/>
    <property type="match status" value="1"/>
</dbReference>
<dbReference type="UniPathway" id="UPA00115">
    <property type="reaction ID" value="UER00412"/>
</dbReference>
<dbReference type="Gene3D" id="3.40.50.1360">
    <property type="match status" value="1"/>
</dbReference>
<accession>A0A4V3BAN4</accession>
<dbReference type="Pfam" id="PF06026">
    <property type="entry name" value="Rib_5-P_isom_A"/>
    <property type="match status" value="1"/>
</dbReference>
<dbReference type="RefSeq" id="WP_133344617.1">
    <property type="nucleotide sequence ID" value="NZ_SMZO01000089.1"/>
</dbReference>
<dbReference type="SUPFAM" id="SSF75445">
    <property type="entry name" value="D-ribose-5-phosphate isomerase (RpiA), lid domain"/>
    <property type="match status" value="1"/>
</dbReference>
<dbReference type="InterPro" id="IPR004788">
    <property type="entry name" value="Ribose5P_isomerase_type_A"/>
</dbReference>
<dbReference type="EC" id="5.3.1.6" evidence="3"/>
<comment type="subunit">
    <text evidence="3">Homodimer.</text>
</comment>
<dbReference type="PANTHER" id="PTHR11934:SF0">
    <property type="entry name" value="RIBOSE-5-PHOSPHATE ISOMERASE"/>
    <property type="match status" value="1"/>
</dbReference>
<dbReference type="HAMAP" id="MF_00170">
    <property type="entry name" value="Rib_5P_isom_A"/>
    <property type="match status" value="1"/>
</dbReference>
<dbReference type="NCBIfam" id="TIGR00021">
    <property type="entry name" value="rpiA"/>
    <property type="match status" value="1"/>
</dbReference>
<comment type="caution">
    <text evidence="4">The sequence shown here is derived from an EMBL/GenBank/DDBJ whole genome shotgun (WGS) entry which is preliminary data.</text>
</comment>
<evidence type="ECO:0000256" key="2">
    <source>
        <dbReference type="ARBA" id="ARBA00023235"/>
    </source>
</evidence>
<dbReference type="Proteomes" id="UP000294562">
    <property type="component" value="Unassembled WGS sequence"/>
</dbReference>
<evidence type="ECO:0000256" key="1">
    <source>
        <dbReference type="ARBA" id="ARBA00001713"/>
    </source>
</evidence>
<dbReference type="InterPro" id="IPR037171">
    <property type="entry name" value="NagB/RpiA_transferase-like"/>
</dbReference>
<dbReference type="Gene3D" id="3.30.70.260">
    <property type="match status" value="1"/>
</dbReference>
<feature type="active site" description="Proton acceptor" evidence="3">
    <location>
        <position position="114"/>
    </location>
</feature>
<dbReference type="OrthoDB" id="5870696at2"/>
<feature type="binding site" evidence="3">
    <location>
        <begin position="92"/>
        <end position="95"/>
    </location>
    <ligand>
        <name>substrate</name>
    </ligand>
</feature>
<sequence>MPDAPTSPTGAEAGKFAAARRAVDLIGDGMTVGLGTGSTAAWMVRALAARVKSEGMTLTCVPTSSRTGALATRLGLNVVTLEDVETLDLTIDGADEFDPAFRLIKGGGAAHLQEKIVAAASKRLVVITDPSKDVAHLGAFPLPVEVTPFGHTATLRLIQQVVNQADVDGREITMRQHEAVPVITDEGNVVYDLHLGRIGDPEALMRDLTCLPGVVETGLFLGLCDTVIIGHPDGRAETRVLNKAPEIATVDMAEAAQLPE</sequence>
<evidence type="ECO:0000313" key="4">
    <source>
        <dbReference type="EMBL" id="TDL83489.1"/>
    </source>
</evidence>
<protein>
    <recommendedName>
        <fullName evidence="3">Ribose-5-phosphate isomerase A</fullName>
        <ecNumber evidence="3">5.3.1.6</ecNumber>
    </recommendedName>
    <alternativeName>
        <fullName evidence="3">Phosphoriboisomerase A</fullName>
        <shortName evidence="3">PRI</shortName>
    </alternativeName>
</protein>
<feature type="binding site" evidence="3">
    <location>
        <begin position="105"/>
        <end position="108"/>
    </location>
    <ligand>
        <name>substrate</name>
    </ligand>
</feature>
<evidence type="ECO:0000256" key="3">
    <source>
        <dbReference type="HAMAP-Rule" id="MF_00170"/>
    </source>
</evidence>
<dbReference type="EMBL" id="SMZO01000089">
    <property type="protein sequence ID" value="TDL83489.1"/>
    <property type="molecule type" value="Genomic_DNA"/>
</dbReference>
<dbReference type="CDD" id="cd01398">
    <property type="entry name" value="RPI_A"/>
    <property type="match status" value="1"/>
</dbReference>
<dbReference type="NCBIfam" id="NF001924">
    <property type="entry name" value="PRK00702.1"/>
    <property type="match status" value="1"/>
</dbReference>
<comment type="function">
    <text evidence="3">Catalyzes the reversible conversion of ribose-5-phosphate to ribulose 5-phosphate.</text>
</comment>
<comment type="catalytic activity">
    <reaction evidence="1 3">
        <text>aldehydo-D-ribose 5-phosphate = D-ribulose 5-phosphate</text>
        <dbReference type="Rhea" id="RHEA:14657"/>
        <dbReference type="ChEBI" id="CHEBI:58121"/>
        <dbReference type="ChEBI" id="CHEBI:58273"/>
        <dbReference type="EC" id="5.3.1.6"/>
    </reaction>
</comment>